<comment type="caution">
    <text evidence="1">The sequence shown here is derived from an EMBL/GenBank/DDBJ whole genome shotgun (WGS) entry which is preliminary data.</text>
</comment>
<name>A0A077P2Z7_XENBV</name>
<reference evidence="1" key="1">
    <citation type="submission" date="2013-07" db="EMBL/GenBank/DDBJ databases">
        <title>Sub-species coevolution in mutualistic symbiosis.</title>
        <authorList>
            <person name="Murfin K."/>
            <person name="Klassen J."/>
            <person name="Lee M."/>
            <person name="Forst S."/>
            <person name="Stock P."/>
            <person name="Goodrich-Blair H."/>
        </authorList>
    </citation>
    <scope>NUCLEOTIDE SEQUENCE [LARGE SCALE GENOMIC DNA]</scope>
    <source>
        <strain evidence="1">Oregonense</strain>
    </source>
</reference>
<gene>
    <name evidence="1" type="ORF">XBO1_1900037</name>
</gene>
<dbReference type="AlphaFoldDB" id="A0A077P2Z7"/>
<dbReference type="Proteomes" id="UP000028483">
    <property type="component" value="Unassembled WGS sequence"/>
</dbReference>
<accession>A0A077P2Z7</accession>
<evidence type="ECO:0000313" key="1">
    <source>
        <dbReference type="EMBL" id="CDH05420.1"/>
    </source>
</evidence>
<dbReference type="EMBL" id="CBSX010000102">
    <property type="protein sequence ID" value="CDH05420.1"/>
    <property type="molecule type" value="Genomic_DNA"/>
</dbReference>
<organism evidence="1">
    <name type="scientific">Xenorhabdus bovienii str. oregonense</name>
    <dbReference type="NCBI Taxonomy" id="1398202"/>
    <lineage>
        <taxon>Bacteria</taxon>
        <taxon>Pseudomonadati</taxon>
        <taxon>Pseudomonadota</taxon>
        <taxon>Gammaproteobacteria</taxon>
        <taxon>Enterobacterales</taxon>
        <taxon>Morganellaceae</taxon>
        <taxon>Xenorhabdus</taxon>
    </lineage>
</organism>
<protein>
    <submittedName>
        <fullName evidence="1">Uncharacterized protein</fullName>
    </submittedName>
</protein>
<proteinExistence type="predicted"/>
<sequence length="75" mass="8279">MTLHLAAFAVPAGISTFARLLLAACGLEASLFVGLPLKVTPQQKNNLTMTGSRLLNHTVHLTLHFIDWKIIKRRT</sequence>
<dbReference type="HOGENOM" id="CLU_2670259_0_0_6"/>